<accession>A0A2Z2KDZ9</accession>
<protein>
    <submittedName>
        <fullName evidence="6">ABC transporter</fullName>
    </submittedName>
</protein>
<dbReference type="PANTHER" id="PTHR43335">
    <property type="entry name" value="ABC TRANSPORTER, ATP-BINDING PROTEIN"/>
    <property type="match status" value="1"/>
</dbReference>
<reference evidence="6 7" key="1">
    <citation type="submission" date="2017-06" db="EMBL/GenBank/DDBJ databases">
        <title>Complete genome sequence of Paenibacillus donghaensis KCTC 13049T isolated from East Sea sediment, South Korea.</title>
        <authorList>
            <person name="Jung B.K."/>
            <person name="Hong S.-J."/>
            <person name="Shin J.-H."/>
        </authorList>
    </citation>
    <scope>NUCLEOTIDE SEQUENCE [LARGE SCALE GENOMIC DNA]</scope>
    <source>
        <strain evidence="6 7">KCTC 13049</strain>
    </source>
</reference>
<evidence type="ECO:0000256" key="4">
    <source>
        <dbReference type="ARBA" id="ARBA00022840"/>
    </source>
</evidence>
<dbReference type="OrthoDB" id="9804819at2"/>
<dbReference type="Pfam" id="PF00005">
    <property type="entry name" value="ABC_tran"/>
    <property type="match status" value="1"/>
</dbReference>
<keyword evidence="2" id="KW-0813">Transport</keyword>
<evidence type="ECO:0000259" key="5">
    <source>
        <dbReference type="PROSITE" id="PS50893"/>
    </source>
</evidence>
<evidence type="ECO:0000313" key="6">
    <source>
        <dbReference type="EMBL" id="ASA21330.1"/>
    </source>
</evidence>
<dbReference type="InterPro" id="IPR003439">
    <property type="entry name" value="ABC_transporter-like_ATP-bd"/>
</dbReference>
<keyword evidence="4" id="KW-0067">ATP-binding</keyword>
<dbReference type="CDD" id="cd03230">
    <property type="entry name" value="ABC_DR_subfamily_A"/>
    <property type="match status" value="1"/>
</dbReference>
<proteinExistence type="inferred from homology"/>
<dbReference type="InterPro" id="IPR017871">
    <property type="entry name" value="ABC_transporter-like_CS"/>
</dbReference>
<dbReference type="InterPro" id="IPR003593">
    <property type="entry name" value="AAA+_ATPase"/>
</dbReference>
<evidence type="ECO:0000256" key="3">
    <source>
        <dbReference type="ARBA" id="ARBA00022741"/>
    </source>
</evidence>
<dbReference type="SMART" id="SM00382">
    <property type="entry name" value="AAA"/>
    <property type="match status" value="1"/>
</dbReference>
<keyword evidence="7" id="KW-1185">Reference proteome</keyword>
<dbReference type="InterPro" id="IPR027417">
    <property type="entry name" value="P-loop_NTPase"/>
</dbReference>
<dbReference type="Gene3D" id="3.40.50.300">
    <property type="entry name" value="P-loop containing nucleotide triphosphate hydrolases"/>
    <property type="match status" value="1"/>
</dbReference>
<gene>
    <name evidence="6" type="ORF">B9T62_11355</name>
</gene>
<dbReference type="KEGG" id="pdh:B9T62_11355"/>
<dbReference type="GO" id="GO:0016887">
    <property type="term" value="F:ATP hydrolysis activity"/>
    <property type="evidence" value="ECO:0007669"/>
    <property type="project" value="InterPro"/>
</dbReference>
<dbReference type="GO" id="GO:0005524">
    <property type="term" value="F:ATP binding"/>
    <property type="evidence" value="ECO:0007669"/>
    <property type="project" value="UniProtKB-KW"/>
</dbReference>
<dbReference type="PROSITE" id="PS00211">
    <property type="entry name" value="ABC_TRANSPORTER_1"/>
    <property type="match status" value="1"/>
</dbReference>
<name>A0A2Z2KDZ9_9BACL</name>
<feature type="domain" description="ABC transporter" evidence="5">
    <location>
        <begin position="6"/>
        <end position="234"/>
    </location>
</feature>
<evidence type="ECO:0000256" key="2">
    <source>
        <dbReference type="ARBA" id="ARBA00022448"/>
    </source>
</evidence>
<sequence length="324" mass="36348">MSTPAIEAVSLTKEYDNGRGCRNVTITVGKGEAFGFLGPNGAGKSTFVKMLVGLIHPTAGSATLFGHKIGTLEAKGQMGYLPELYRYQEWLTGEEVVRLHARLCRIERSVADKRIPELLQEVGIGQRGKDRVKHYSKGMQQRLGLACALVNDPAILFLDEPSSAMDPIGRKEVRSLLEKLKGRGITIFLNSHLLGDVESLCDRMALLNNGEILRHGKVNEILNKRKSWLFKVGGYSPVLLSWLNEFTGLFLKLAQPNDISGQHVQDESIVWLEAELEHEEQVGWITRLLMEQGMILYEVSRQKEHLEEWFMNEVSGLNHRGEAE</sequence>
<comment type="similarity">
    <text evidence="1">Belongs to the ABC transporter superfamily.</text>
</comment>
<dbReference type="AlphaFoldDB" id="A0A2Z2KDZ9"/>
<dbReference type="SUPFAM" id="SSF52540">
    <property type="entry name" value="P-loop containing nucleoside triphosphate hydrolases"/>
    <property type="match status" value="1"/>
</dbReference>
<evidence type="ECO:0000256" key="1">
    <source>
        <dbReference type="ARBA" id="ARBA00005417"/>
    </source>
</evidence>
<keyword evidence="3" id="KW-0547">Nucleotide-binding</keyword>
<dbReference type="PANTHER" id="PTHR43335:SF4">
    <property type="entry name" value="ABC TRANSPORTER, ATP-BINDING PROTEIN"/>
    <property type="match status" value="1"/>
</dbReference>
<evidence type="ECO:0000313" key="7">
    <source>
        <dbReference type="Proteomes" id="UP000249890"/>
    </source>
</evidence>
<organism evidence="6 7">
    <name type="scientific">Paenibacillus donghaensis</name>
    <dbReference type="NCBI Taxonomy" id="414771"/>
    <lineage>
        <taxon>Bacteria</taxon>
        <taxon>Bacillati</taxon>
        <taxon>Bacillota</taxon>
        <taxon>Bacilli</taxon>
        <taxon>Bacillales</taxon>
        <taxon>Paenibacillaceae</taxon>
        <taxon>Paenibacillus</taxon>
    </lineage>
</organism>
<dbReference type="EMBL" id="CP021780">
    <property type="protein sequence ID" value="ASA21330.1"/>
    <property type="molecule type" value="Genomic_DNA"/>
</dbReference>
<dbReference type="Proteomes" id="UP000249890">
    <property type="component" value="Chromosome"/>
</dbReference>
<dbReference type="PROSITE" id="PS50893">
    <property type="entry name" value="ABC_TRANSPORTER_2"/>
    <property type="match status" value="1"/>
</dbReference>
<dbReference type="RefSeq" id="WP_087915341.1">
    <property type="nucleotide sequence ID" value="NZ_CP021780.1"/>
</dbReference>